<evidence type="ECO:0000313" key="1">
    <source>
        <dbReference type="EMBL" id="QHT04961.1"/>
    </source>
</evidence>
<proteinExistence type="predicted"/>
<name>A0A6C0CKH4_9ZZZZ</name>
<dbReference type="AlphaFoldDB" id="A0A6C0CKH4"/>
<reference evidence="1" key="1">
    <citation type="journal article" date="2020" name="Nature">
        <title>Giant virus diversity and host interactions through global metagenomics.</title>
        <authorList>
            <person name="Schulz F."/>
            <person name="Roux S."/>
            <person name="Paez-Espino D."/>
            <person name="Jungbluth S."/>
            <person name="Walsh D.A."/>
            <person name="Denef V.J."/>
            <person name="McMahon K.D."/>
            <person name="Konstantinidis K.T."/>
            <person name="Eloe-Fadrosh E.A."/>
            <person name="Kyrpides N.C."/>
            <person name="Woyke T."/>
        </authorList>
    </citation>
    <scope>NUCLEOTIDE SEQUENCE</scope>
    <source>
        <strain evidence="1">GVMAG-M-3300021354-14</strain>
    </source>
</reference>
<accession>A0A6C0CKH4</accession>
<dbReference type="EMBL" id="MN739448">
    <property type="protein sequence ID" value="QHT04961.1"/>
    <property type="molecule type" value="Genomic_DNA"/>
</dbReference>
<protein>
    <submittedName>
        <fullName evidence="1">Uncharacterized protein</fullName>
    </submittedName>
</protein>
<organism evidence="1">
    <name type="scientific">viral metagenome</name>
    <dbReference type="NCBI Taxonomy" id="1070528"/>
    <lineage>
        <taxon>unclassified sequences</taxon>
        <taxon>metagenomes</taxon>
        <taxon>organismal metagenomes</taxon>
    </lineage>
</organism>
<sequence length="159" mass="18678">MCTYEQVVIDVYLQIHPSRRDAETIWELINFREGNIPALNDSTGIPIETNRNEIEWVQEILDANKSYLQMPKLVAESMQRRIQKRPAILKFVRNFLEKRLEMTEHQRNTHKVSSRNQEFIQSVVAFILQDQPTDATSKKIVTHYFALKSMNDAITIKTM</sequence>